<comment type="caution">
    <text evidence="2">The sequence shown here is derived from an EMBL/GenBank/DDBJ whole genome shotgun (WGS) entry which is preliminary data.</text>
</comment>
<sequence>MAVMTEVQIDGIGEAVYALATELVRQMPRDMSLTSVATLSTLVRNGPRRVTELAASEGVAQPSMTALVTALERDGLVSRHADPRDKRAALVTVTDAGRDLVARRRRLGAELVTSTLDELSDDERSALADAVGALRRVREIRAAHREDAVTARR</sequence>
<dbReference type="InterPro" id="IPR036390">
    <property type="entry name" value="WH_DNA-bd_sf"/>
</dbReference>
<dbReference type="Proteomes" id="UP001205740">
    <property type="component" value="Unassembled WGS sequence"/>
</dbReference>
<dbReference type="SMART" id="SM00347">
    <property type="entry name" value="HTH_MARR"/>
    <property type="match status" value="1"/>
</dbReference>
<evidence type="ECO:0000313" key="3">
    <source>
        <dbReference type="Proteomes" id="UP001205740"/>
    </source>
</evidence>
<evidence type="ECO:0000313" key="2">
    <source>
        <dbReference type="EMBL" id="MCP2160839.1"/>
    </source>
</evidence>
<accession>A0ABT1H1I4</accession>
<feature type="domain" description="HTH marR-type" evidence="1">
    <location>
        <begin position="1"/>
        <end position="136"/>
    </location>
</feature>
<dbReference type="InterPro" id="IPR036388">
    <property type="entry name" value="WH-like_DNA-bd_sf"/>
</dbReference>
<dbReference type="PROSITE" id="PS50995">
    <property type="entry name" value="HTH_MARR_2"/>
    <property type="match status" value="1"/>
</dbReference>
<evidence type="ECO:0000259" key="1">
    <source>
        <dbReference type="PROSITE" id="PS50995"/>
    </source>
</evidence>
<dbReference type="Gene3D" id="1.10.10.10">
    <property type="entry name" value="Winged helix-like DNA-binding domain superfamily/Winged helix DNA-binding domain"/>
    <property type="match status" value="1"/>
</dbReference>
<protein>
    <submittedName>
        <fullName evidence="2">DNA-binding transcriptional regulator, MarR family</fullName>
    </submittedName>
</protein>
<proteinExistence type="predicted"/>
<dbReference type="EMBL" id="JAMTCG010000003">
    <property type="protein sequence ID" value="MCP2160839.1"/>
    <property type="molecule type" value="Genomic_DNA"/>
</dbReference>
<dbReference type="GO" id="GO:0003677">
    <property type="term" value="F:DNA binding"/>
    <property type="evidence" value="ECO:0007669"/>
    <property type="project" value="UniProtKB-KW"/>
</dbReference>
<name>A0ABT1H1I4_9NOCA</name>
<keyword evidence="2" id="KW-0238">DNA-binding</keyword>
<dbReference type="PANTHER" id="PTHR39515">
    <property type="entry name" value="CONSERVED PROTEIN"/>
    <property type="match status" value="1"/>
</dbReference>
<dbReference type="PRINTS" id="PR00598">
    <property type="entry name" value="HTHMARR"/>
</dbReference>
<gene>
    <name evidence="2" type="ORF">LX12_002026</name>
</gene>
<dbReference type="SUPFAM" id="SSF46785">
    <property type="entry name" value="Winged helix' DNA-binding domain"/>
    <property type="match status" value="1"/>
</dbReference>
<dbReference type="InterPro" id="IPR000835">
    <property type="entry name" value="HTH_MarR-typ"/>
</dbReference>
<organism evidence="2 3">
    <name type="scientific">Williamsia serinedens</name>
    <dbReference type="NCBI Taxonomy" id="391736"/>
    <lineage>
        <taxon>Bacteria</taxon>
        <taxon>Bacillati</taxon>
        <taxon>Actinomycetota</taxon>
        <taxon>Actinomycetes</taxon>
        <taxon>Mycobacteriales</taxon>
        <taxon>Nocardiaceae</taxon>
        <taxon>Williamsia</taxon>
    </lineage>
</organism>
<dbReference type="PANTHER" id="PTHR39515:SF2">
    <property type="entry name" value="HTH-TYPE TRANSCRIPTIONAL REGULATOR RV0880"/>
    <property type="match status" value="1"/>
</dbReference>
<keyword evidence="3" id="KW-1185">Reference proteome</keyword>
<dbReference type="InterPro" id="IPR052526">
    <property type="entry name" value="HTH-type_Bedaq_tolerance"/>
</dbReference>
<dbReference type="Pfam" id="PF01047">
    <property type="entry name" value="MarR"/>
    <property type="match status" value="1"/>
</dbReference>
<reference evidence="2 3" key="1">
    <citation type="submission" date="2022-06" db="EMBL/GenBank/DDBJ databases">
        <title>Genomic Encyclopedia of Archaeal and Bacterial Type Strains, Phase II (KMG-II): from individual species to whole genera.</title>
        <authorList>
            <person name="Goeker M."/>
        </authorList>
    </citation>
    <scope>NUCLEOTIDE SEQUENCE [LARGE SCALE GENOMIC DNA]</scope>
    <source>
        <strain evidence="2 3">DSM 45037</strain>
    </source>
</reference>